<dbReference type="Pfam" id="PF03055">
    <property type="entry name" value="RPE65"/>
    <property type="match status" value="1"/>
</dbReference>
<dbReference type="EMBL" id="KZ678149">
    <property type="protein sequence ID" value="PSN60462.1"/>
    <property type="molecule type" value="Genomic_DNA"/>
</dbReference>
<comment type="similarity">
    <text evidence="1">Belongs to the carotenoid oxygenase family.</text>
</comment>
<feature type="binding site" evidence="5">
    <location>
        <position position="327"/>
    </location>
    <ligand>
        <name>Fe cation</name>
        <dbReference type="ChEBI" id="CHEBI:24875"/>
        <note>catalytic</note>
    </ligand>
</feature>
<name>A0A2T2N4T8_CORCC</name>
<dbReference type="AlphaFoldDB" id="A0A2T2N4T8"/>
<evidence type="ECO:0000313" key="6">
    <source>
        <dbReference type="EMBL" id="PSN60462.1"/>
    </source>
</evidence>
<dbReference type="Proteomes" id="UP000240883">
    <property type="component" value="Unassembled WGS sequence"/>
</dbReference>
<feature type="binding site" evidence="5">
    <location>
        <position position="209"/>
    </location>
    <ligand>
        <name>Fe cation</name>
        <dbReference type="ChEBI" id="CHEBI:24875"/>
        <note>catalytic</note>
    </ligand>
</feature>
<dbReference type="InterPro" id="IPR004294">
    <property type="entry name" value="Carotenoid_Oase"/>
</dbReference>
<dbReference type="GO" id="GO:0016121">
    <property type="term" value="P:carotene catabolic process"/>
    <property type="evidence" value="ECO:0007669"/>
    <property type="project" value="TreeGrafter"/>
</dbReference>
<feature type="binding site" evidence="5">
    <location>
        <position position="510"/>
    </location>
    <ligand>
        <name>Fe cation</name>
        <dbReference type="ChEBI" id="CHEBI:24875"/>
        <note>catalytic</note>
    </ligand>
</feature>
<dbReference type="OrthoDB" id="1069523at2759"/>
<dbReference type="PANTHER" id="PTHR10543">
    <property type="entry name" value="BETA-CAROTENE DIOXYGENASE"/>
    <property type="match status" value="1"/>
</dbReference>
<evidence type="ECO:0000256" key="3">
    <source>
        <dbReference type="ARBA" id="ARBA00023002"/>
    </source>
</evidence>
<keyword evidence="3" id="KW-0560">Oxidoreductase</keyword>
<dbReference type="GO" id="GO:0046872">
    <property type="term" value="F:metal ion binding"/>
    <property type="evidence" value="ECO:0007669"/>
    <property type="project" value="UniProtKB-KW"/>
</dbReference>
<gene>
    <name evidence="6" type="ORF">BS50DRAFT_655583</name>
</gene>
<proteinExistence type="inferred from homology"/>
<evidence type="ECO:0000313" key="7">
    <source>
        <dbReference type="Proteomes" id="UP000240883"/>
    </source>
</evidence>
<dbReference type="GO" id="GO:0010436">
    <property type="term" value="F:carotenoid dioxygenase activity"/>
    <property type="evidence" value="ECO:0007669"/>
    <property type="project" value="TreeGrafter"/>
</dbReference>
<evidence type="ECO:0000256" key="2">
    <source>
        <dbReference type="ARBA" id="ARBA00022723"/>
    </source>
</evidence>
<sequence>MEATKSKIDKLVRAPNLSTITSTGSETIQSKRSTLPVSDEFRFDKRNHIFNVPMNHPTRFDAEVASCVIHGQVPPQLDGTFYRVAPDPMFANRTGKDTWVNGDGTVHAWRFSNGVVDFKQKYVRTPRFVHERVARQSLYGAYRNPLSNDDRVKDGIQSSGNTHVNYWKGLLLANKEDSPPIALDPDTLETLGIYDFEGQIRPSKTLTAHPKVDFKTGETMTFGMEASGLGSDDLAYFRFDKHGKKLDECWIKTPGVSWTHDMIATDNWVVFHMSNFELDMDYMKKENGEHFRLNRFRPNRYIVLPRRNPKPQDVRVFDSLKNHFWGHFANGFEEDDGCIYLDAYMGDGDALAAFSSMHPELETGNGKQPINGKLVRFKINPYATFAELEYPKVLSDVHGEMPRCDDRFATRKHRHVYGSRVSSTGFNGVMHVDTFTGITQVWEAGNGVLVGETCFVPRSPNAAEGDGYLLVCTRDPNLRQAHLTILDASNVVAGPVAVIDLPFQLQEGVHGNWVNASDMPVRKPIVDYSGVTKEIQAKFGTGRPHPYEEFTGKPVALTWDDAITHPYLKS</sequence>
<keyword evidence="4 5" id="KW-0408">Iron</keyword>
<evidence type="ECO:0000256" key="1">
    <source>
        <dbReference type="ARBA" id="ARBA00006787"/>
    </source>
</evidence>
<keyword evidence="2 5" id="KW-0479">Metal-binding</keyword>
<dbReference type="PANTHER" id="PTHR10543:SF89">
    <property type="entry name" value="CAROTENOID 9,10(9',10')-CLEAVAGE DIOXYGENASE 1"/>
    <property type="match status" value="1"/>
</dbReference>
<evidence type="ECO:0000256" key="5">
    <source>
        <dbReference type="PIRSR" id="PIRSR604294-1"/>
    </source>
</evidence>
<keyword evidence="7" id="KW-1185">Reference proteome</keyword>
<accession>A0A2T2N4T8</accession>
<protein>
    <submittedName>
        <fullName evidence="6">Carotenoid oxygenase</fullName>
    </submittedName>
</protein>
<comment type="cofactor">
    <cofactor evidence="5">
        <name>Fe(2+)</name>
        <dbReference type="ChEBI" id="CHEBI:29033"/>
    </cofactor>
    <text evidence="5">Binds 1 Fe(2+) ion per subunit.</text>
</comment>
<reference evidence="6 7" key="1">
    <citation type="journal article" date="2018" name="Front. Microbiol.">
        <title>Genome-Wide Analysis of Corynespora cassiicola Leaf Fall Disease Putative Effectors.</title>
        <authorList>
            <person name="Lopez D."/>
            <person name="Ribeiro S."/>
            <person name="Label P."/>
            <person name="Fumanal B."/>
            <person name="Venisse J.S."/>
            <person name="Kohler A."/>
            <person name="de Oliveira R.R."/>
            <person name="Labutti K."/>
            <person name="Lipzen A."/>
            <person name="Lail K."/>
            <person name="Bauer D."/>
            <person name="Ohm R.A."/>
            <person name="Barry K.W."/>
            <person name="Spatafora J."/>
            <person name="Grigoriev I.V."/>
            <person name="Martin F.M."/>
            <person name="Pujade-Renaud V."/>
        </authorList>
    </citation>
    <scope>NUCLEOTIDE SEQUENCE [LARGE SCALE GENOMIC DNA]</scope>
    <source>
        <strain evidence="6 7">Philippines</strain>
    </source>
</reference>
<organism evidence="6 7">
    <name type="scientific">Corynespora cassiicola Philippines</name>
    <dbReference type="NCBI Taxonomy" id="1448308"/>
    <lineage>
        <taxon>Eukaryota</taxon>
        <taxon>Fungi</taxon>
        <taxon>Dikarya</taxon>
        <taxon>Ascomycota</taxon>
        <taxon>Pezizomycotina</taxon>
        <taxon>Dothideomycetes</taxon>
        <taxon>Pleosporomycetidae</taxon>
        <taxon>Pleosporales</taxon>
        <taxon>Corynesporascaceae</taxon>
        <taxon>Corynespora</taxon>
    </lineage>
</organism>
<dbReference type="STRING" id="1448308.A0A2T2N4T8"/>
<evidence type="ECO:0000256" key="4">
    <source>
        <dbReference type="ARBA" id="ARBA00023004"/>
    </source>
</evidence>
<feature type="binding site" evidence="5">
    <location>
        <position position="260"/>
    </location>
    <ligand>
        <name>Fe cation</name>
        <dbReference type="ChEBI" id="CHEBI:24875"/>
        <note>catalytic</note>
    </ligand>
</feature>